<reference evidence="1 2" key="1">
    <citation type="journal article" date="2020" name="ISME J.">
        <title>Comparative genomics reveals insights into cyanobacterial evolution and habitat adaptation.</title>
        <authorList>
            <person name="Chen M.Y."/>
            <person name="Teng W.K."/>
            <person name="Zhao L."/>
            <person name="Hu C.X."/>
            <person name="Zhou Y.K."/>
            <person name="Han B.P."/>
            <person name="Song L.R."/>
            <person name="Shu W.S."/>
        </authorList>
    </citation>
    <scope>NUCLEOTIDE SEQUENCE [LARGE SCALE GENOMIC DNA]</scope>
    <source>
        <strain evidence="1 2">FACHB-1050</strain>
    </source>
</reference>
<sequence length="83" mass="9368">MTILERAVSTMQQLPIEKQQEALNFIEFLAFKMGDRQVKDDYSLIPARRSLENLYGICADDLIILDDAGISESLDDELVGAFD</sequence>
<accession>A0ABR8C8I8</accession>
<evidence type="ECO:0000313" key="2">
    <source>
        <dbReference type="Proteomes" id="UP000618445"/>
    </source>
</evidence>
<evidence type="ECO:0000313" key="1">
    <source>
        <dbReference type="EMBL" id="MBD2317078.1"/>
    </source>
</evidence>
<organism evidence="1 2">
    <name type="scientific">Phormidium tenue FACHB-1050</name>
    <dbReference type="NCBI Taxonomy" id="2692857"/>
    <lineage>
        <taxon>Bacteria</taxon>
        <taxon>Bacillati</taxon>
        <taxon>Cyanobacteriota</taxon>
        <taxon>Cyanophyceae</taxon>
        <taxon>Oscillatoriophycideae</taxon>
        <taxon>Oscillatoriales</taxon>
        <taxon>Oscillatoriaceae</taxon>
        <taxon>Phormidium</taxon>
    </lineage>
</organism>
<gene>
    <name evidence="1" type="ORF">H6G05_09495</name>
</gene>
<dbReference type="RefSeq" id="WP_190577955.1">
    <property type="nucleotide sequence ID" value="NZ_CAWPQU010000003.1"/>
</dbReference>
<keyword evidence="2" id="KW-1185">Reference proteome</keyword>
<name>A0ABR8C8I8_9CYAN</name>
<dbReference type="Proteomes" id="UP000618445">
    <property type="component" value="Unassembled WGS sequence"/>
</dbReference>
<dbReference type="EMBL" id="JACJQY010000011">
    <property type="protein sequence ID" value="MBD2317078.1"/>
    <property type="molecule type" value="Genomic_DNA"/>
</dbReference>
<evidence type="ECO:0008006" key="3">
    <source>
        <dbReference type="Google" id="ProtNLM"/>
    </source>
</evidence>
<comment type="caution">
    <text evidence="1">The sequence shown here is derived from an EMBL/GenBank/DDBJ whole genome shotgun (WGS) entry which is preliminary data.</text>
</comment>
<protein>
    <recommendedName>
        <fullName evidence="3">DUF2281 domain-containing protein</fullName>
    </recommendedName>
</protein>
<proteinExistence type="predicted"/>